<keyword evidence="3" id="KW-1185">Reference proteome</keyword>
<proteinExistence type="predicted"/>
<protein>
    <submittedName>
        <fullName evidence="2">Uncharacterized protein</fullName>
    </submittedName>
</protein>
<dbReference type="HOGENOM" id="CLU_2681812_0_0_6"/>
<accession>E0SJM5</accession>
<feature type="transmembrane region" description="Helical" evidence="1">
    <location>
        <begin position="28"/>
        <end position="47"/>
    </location>
</feature>
<evidence type="ECO:0000256" key="1">
    <source>
        <dbReference type="SAM" id="Phobius"/>
    </source>
</evidence>
<evidence type="ECO:0000313" key="2">
    <source>
        <dbReference type="EMBL" id="ADM99199.1"/>
    </source>
</evidence>
<sequence length="74" mass="8764">MTWLNAYNLRFTKPRVHYVGCLGLFSRFFYAYHISSSFCSLGLYLLFMSNRLMFLRNVEILGLFTCIKCEVLYA</sequence>
<organism evidence="2 3">
    <name type="scientific">Dickeya dadantii (strain 3937)</name>
    <name type="common">Erwinia chrysanthemi (strain 3937)</name>
    <dbReference type="NCBI Taxonomy" id="198628"/>
    <lineage>
        <taxon>Bacteria</taxon>
        <taxon>Pseudomonadati</taxon>
        <taxon>Pseudomonadota</taxon>
        <taxon>Gammaproteobacteria</taxon>
        <taxon>Enterobacterales</taxon>
        <taxon>Pectobacteriaceae</taxon>
        <taxon>Dickeya</taxon>
    </lineage>
</organism>
<keyword evidence="1" id="KW-0472">Membrane</keyword>
<dbReference type="EMBL" id="CP002038">
    <property type="protein sequence ID" value="ADM99199.1"/>
    <property type="molecule type" value="Genomic_DNA"/>
</dbReference>
<name>E0SJM5_DICD3</name>
<keyword evidence="1" id="KW-0812">Transmembrane</keyword>
<reference evidence="2 3" key="1">
    <citation type="journal article" date="2011" name="J. Bacteriol.">
        <title>Genome sequence of the plant-pathogenic bacterium Dickeya dadantii 3937.</title>
        <authorList>
            <person name="Glasner J.D."/>
            <person name="Yang C.H."/>
            <person name="Reverchon S."/>
            <person name="Hugouvieux-Cotte-Pattat N."/>
            <person name="Condemine G."/>
            <person name="Bohin J.P."/>
            <person name="Van Gijsegem F."/>
            <person name="Yang S."/>
            <person name="Franza T."/>
            <person name="Expert D."/>
            <person name="Plunkett G. III"/>
            <person name="San Francisco M.J."/>
            <person name="Charkowski A.O."/>
            <person name="Py B."/>
            <person name="Bell K."/>
            <person name="Rauscher L."/>
            <person name="Rodriguez-Palenzuela P."/>
            <person name="Toussaint A."/>
            <person name="Holeva M.C."/>
            <person name="He S.Y."/>
            <person name="Douet V."/>
            <person name="Boccara M."/>
            <person name="Blanco C."/>
            <person name="Toth I."/>
            <person name="Anderson B.D."/>
            <person name="Biehl B.S."/>
            <person name="Mau B."/>
            <person name="Flynn S.M."/>
            <person name="Barras F."/>
            <person name="Lindeberg M."/>
            <person name="Birch P.R."/>
            <person name="Tsuyumu S."/>
            <person name="Shi X."/>
            <person name="Hibbing M."/>
            <person name="Yap M.N."/>
            <person name="Carpentier M."/>
            <person name="Dassa E."/>
            <person name="Umehara M."/>
            <person name="Kim J.F."/>
            <person name="Rusch M."/>
            <person name="Soni P."/>
            <person name="Mayhew G.F."/>
            <person name="Fouts D.E."/>
            <person name="Gill S.R."/>
            <person name="Blattner F.R."/>
            <person name="Keen N.T."/>
            <person name="Perna N.T."/>
        </authorList>
    </citation>
    <scope>NUCLEOTIDE SEQUENCE [LARGE SCALE GENOMIC DNA]</scope>
    <source>
        <strain evidence="2 3">3937</strain>
    </source>
</reference>
<dbReference type="KEGG" id="ddd:Dda3937_04352"/>
<gene>
    <name evidence="2" type="ordered locus">Dda3937_04352</name>
</gene>
<dbReference type="AlphaFoldDB" id="E0SJM5"/>
<evidence type="ECO:0000313" key="3">
    <source>
        <dbReference type="Proteomes" id="UP000006859"/>
    </source>
</evidence>
<dbReference type="Proteomes" id="UP000006859">
    <property type="component" value="Chromosome"/>
</dbReference>
<keyword evidence="1" id="KW-1133">Transmembrane helix</keyword>